<comment type="caution">
    <text evidence="2">The sequence shown here is derived from an EMBL/GenBank/DDBJ whole genome shotgun (WGS) entry which is preliminary data.</text>
</comment>
<gene>
    <name evidence="2" type="ORF">PsYK624_003750</name>
</gene>
<keyword evidence="3" id="KW-1185">Reference proteome</keyword>
<keyword evidence="1" id="KW-0812">Transmembrane</keyword>
<evidence type="ECO:0000313" key="3">
    <source>
        <dbReference type="Proteomes" id="UP000703269"/>
    </source>
</evidence>
<dbReference type="Proteomes" id="UP000703269">
    <property type="component" value="Unassembled WGS sequence"/>
</dbReference>
<dbReference type="AlphaFoldDB" id="A0A9P3FXU2"/>
<keyword evidence="1" id="KW-1133">Transmembrane helix</keyword>
<dbReference type="OrthoDB" id="2804213at2759"/>
<sequence length="153" mass="16941">MEPSIAQYILRDGTIYFVLVAGLEFTNIISFSVGEKDQLSMVYFQPALQVAHGLIICRFILNLQKHNEQNSGRCMDSNASIRAGTVVLNQNCNRMDDIGGFLDWTGLNELDELDAEDDYLAGDLLDNLTRTSTNGLVMDSAEIQVVLRSSTST</sequence>
<reference evidence="2 3" key="1">
    <citation type="submission" date="2021-08" db="EMBL/GenBank/DDBJ databases">
        <title>Draft Genome Sequence of Phanerochaete sordida strain YK-624.</title>
        <authorList>
            <person name="Mori T."/>
            <person name="Dohra H."/>
            <person name="Suzuki T."/>
            <person name="Kawagishi H."/>
            <person name="Hirai H."/>
        </authorList>
    </citation>
    <scope>NUCLEOTIDE SEQUENCE [LARGE SCALE GENOMIC DNA]</scope>
    <source>
        <strain evidence="2 3">YK-624</strain>
    </source>
</reference>
<protein>
    <submittedName>
        <fullName evidence="2">Uncharacterized protein</fullName>
    </submittedName>
</protein>
<accession>A0A9P3FXU2</accession>
<evidence type="ECO:0000313" key="2">
    <source>
        <dbReference type="EMBL" id="GJE84299.1"/>
    </source>
</evidence>
<organism evidence="2 3">
    <name type="scientific">Phanerochaete sordida</name>
    <dbReference type="NCBI Taxonomy" id="48140"/>
    <lineage>
        <taxon>Eukaryota</taxon>
        <taxon>Fungi</taxon>
        <taxon>Dikarya</taxon>
        <taxon>Basidiomycota</taxon>
        <taxon>Agaricomycotina</taxon>
        <taxon>Agaricomycetes</taxon>
        <taxon>Polyporales</taxon>
        <taxon>Phanerochaetaceae</taxon>
        <taxon>Phanerochaete</taxon>
    </lineage>
</organism>
<dbReference type="EMBL" id="BPQB01000001">
    <property type="protein sequence ID" value="GJE84299.1"/>
    <property type="molecule type" value="Genomic_DNA"/>
</dbReference>
<feature type="transmembrane region" description="Helical" evidence="1">
    <location>
        <begin position="15"/>
        <end position="34"/>
    </location>
</feature>
<proteinExistence type="predicted"/>
<keyword evidence="1" id="KW-0472">Membrane</keyword>
<evidence type="ECO:0000256" key="1">
    <source>
        <dbReference type="SAM" id="Phobius"/>
    </source>
</evidence>
<name>A0A9P3FXU2_9APHY</name>